<dbReference type="VEuPathDB" id="VectorBase:RSAN_039802"/>
<dbReference type="InterPro" id="IPR001878">
    <property type="entry name" value="Znf_CCHC"/>
</dbReference>
<dbReference type="SMART" id="SM00343">
    <property type="entry name" value="ZnF_C2HC"/>
    <property type="match status" value="2"/>
</dbReference>
<feature type="region of interest" description="Disordered" evidence="2">
    <location>
        <begin position="16"/>
        <end position="39"/>
    </location>
</feature>
<feature type="domain" description="CCHC-type" evidence="3">
    <location>
        <begin position="47"/>
        <end position="61"/>
    </location>
</feature>
<dbReference type="Proteomes" id="UP000821837">
    <property type="component" value="Unassembled WGS sequence"/>
</dbReference>
<dbReference type="InterPro" id="IPR036875">
    <property type="entry name" value="Znf_CCHC_sf"/>
</dbReference>
<sequence length="224" mass="24168">MCETADSFMEAQALSNLNKEHAHKETGPSELAKKSEAARKAGKPANRCFLCDKTGHRAADCWSRTKGNTPGRCGKCYRTGHSSEYCNRQFHKNQASCVLSEEGKNPTSQQLKDGYVTLQDGETIPIVTATSSRPVTPGNVVNVPVMKGFLEKRQEKPAMESGDVAASQEKTAVEEVENMAQENILIGGLDPEKTAVVGAGRTKVGKDTPLPVMSLPSLRSLFGD</sequence>
<evidence type="ECO:0000259" key="3">
    <source>
        <dbReference type="PROSITE" id="PS50158"/>
    </source>
</evidence>
<keyword evidence="1" id="KW-0863">Zinc-finger</keyword>
<gene>
    <name evidence="4" type="ORF">HPB52_001968</name>
</gene>
<dbReference type="PROSITE" id="PS50158">
    <property type="entry name" value="ZF_CCHC"/>
    <property type="match status" value="1"/>
</dbReference>
<feature type="compositionally biased region" description="Basic and acidic residues" evidence="2">
    <location>
        <begin position="18"/>
        <end position="39"/>
    </location>
</feature>
<keyword evidence="5" id="KW-1185">Reference proteome</keyword>
<evidence type="ECO:0000256" key="2">
    <source>
        <dbReference type="SAM" id="MobiDB-lite"/>
    </source>
</evidence>
<dbReference type="GO" id="GO:0003676">
    <property type="term" value="F:nucleic acid binding"/>
    <property type="evidence" value="ECO:0007669"/>
    <property type="project" value="InterPro"/>
</dbReference>
<dbReference type="SUPFAM" id="SSF57756">
    <property type="entry name" value="Retrovirus zinc finger-like domains"/>
    <property type="match status" value="1"/>
</dbReference>
<accession>A0A9D4PBN5</accession>
<name>A0A9D4PBN5_RHISA</name>
<comment type="caution">
    <text evidence="4">The sequence shown here is derived from an EMBL/GenBank/DDBJ whole genome shotgun (WGS) entry which is preliminary data.</text>
</comment>
<evidence type="ECO:0000313" key="4">
    <source>
        <dbReference type="EMBL" id="KAH7934896.1"/>
    </source>
</evidence>
<evidence type="ECO:0000313" key="5">
    <source>
        <dbReference type="Proteomes" id="UP000821837"/>
    </source>
</evidence>
<proteinExistence type="predicted"/>
<dbReference type="EMBL" id="JABSTV010001255">
    <property type="protein sequence ID" value="KAH7934896.1"/>
    <property type="molecule type" value="Genomic_DNA"/>
</dbReference>
<reference evidence="4" key="1">
    <citation type="journal article" date="2020" name="Cell">
        <title>Large-Scale Comparative Analyses of Tick Genomes Elucidate Their Genetic Diversity and Vector Capacities.</title>
        <authorList>
            <consortium name="Tick Genome and Microbiome Consortium (TIGMIC)"/>
            <person name="Jia N."/>
            <person name="Wang J."/>
            <person name="Shi W."/>
            <person name="Du L."/>
            <person name="Sun Y."/>
            <person name="Zhan W."/>
            <person name="Jiang J.F."/>
            <person name="Wang Q."/>
            <person name="Zhang B."/>
            <person name="Ji P."/>
            <person name="Bell-Sakyi L."/>
            <person name="Cui X.M."/>
            <person name="Yuan T.T."/>
            <person name="Jiang B.G."/>
            <person name="Yang W.F."/>
            <person name="Lam T.T."/>
            <person name="Chang Q.C."/>
            <person name="Ding S.J."/>
            <person name="Wang X.J."/>
            <person name="Zhu J.G."/>
            <person name="Ruan X.D."/>
            <person name="Zhao L."/>
            <person name="Wei J.T."/>
            <person name="Ye R.Z."/>
            <person name="Que T.C."/>
            <person name="Du C.H."/>
            <person name="Zhou Y.H."/>
            <person name="Cheng J.X."/>
            <person name="Dai P.F."/>
            <person name="Guo W.B."/>
            <person name="Han X.H."/>
            <person name="Huang E.J."/>
            <person name="Li L.F."/>
            <person name="Wei W."/>
            <person name="Gao Y.C."/>
            <person name="Liu J.Z."/>
            <person name="Shao H.Z."/>
            <person name="Wang X."/>
            <person name="Wang C.C."/>
            <person name="Yang T.C."/>
            <person name="Huo Q.B."/>
            <person name="Li W."/>
            <person name="Chen H.Y."/>
            <person name="Chen S.E."/>
            <person name="Zhou L.G."/>
            <person name="Ni X.B."/>
            <person name="Tian J.H."/>
            <person name="Sheng Y."/>
            <person name="Liu T."/>
            <person name="Pan Y.S."/>
            <person name="Xia L.Y."/>
            <person name="Li J."/>
            <person name="Zhao F."/>
            <person name="Cao W.C."/>
        </authorList>
    </citation>
    <scope>NUCLEOTIDE SEQUENCE</scope>
    <source>
        <strain evidence="4">Rsan-2018</strain>
    </source>
</reference>
<evidence type="ECO:0000256" key="1">
    <source>
        <dbReference type="PROSITE-ProRule" id="PRU00047"/>
    </source>
</evidence>
<reference evidence="4" key="2">
    <citation type="submission" date="2021-09" db="EMBL/GenBank/DDBJ databases">
        <authorList>
            <person name="Jia N."/>
            <person name="Wang J."/>
            <person name="Shi W."/>
            <person name="Du L."/>
            <person name="Sun Y."/>
            <person name="Zhan W."/>
            <person name="Jiang J."/>
            <person name="Wang Q."/>
            <person name="Zhang B."/>
            <person name="Ji P."/>
            <person name="Sakyi L.B."/>
            <person name="Cui X."/>
            <person name="Yuan T."/>
            <person name="Jiang B."/>
            <person name="Yang W."/>
            <person name="Lam T.T.-Y."/>
            <person name="Chang Q."/>
            <person name="Ding S."/>
            <person name="Wang X."/>
            <person name="Zhu J."/>
            <person name="Ruan X."/>
            <person name="Zhao L."/>
            <person name="Wei J."/>
            <person name="Que T."/>
            <person name="Du C."/>
            <person name="Cheng J."/>
            <person name="Dai P."/>
            <person name="Han X."/>
            <person name="Huang E."/>
            <person name="Gao Y."/>
            <person name="Liu J."/>
            <person name="Shao H."/>
            <person name="Ye R."/>
            <person name="Li L."/>
            <person name="Wei W."/>
            <person name="Wang X."/>
            <person name="Wang C."/>
            <person name="Huo Q."/>
            <person name="Li W."/>
            <person name="Guo W."/>
            <person name="Chen H."/>
            <person name="Chen S."/>
            <person name="Zhou L."/>
            <person name="Zhou L."/>
            <person name="Ni X."/>
            <person name="Tian J."/>
            <person name="Zhou Y."/>
            <person name="Sheng Y."/>
            <person name="Liu T."/>
            <person name="Pan Y."/>
            <person name="Xia L."/>
            <person name="Li J."/>
            <person name="Zhao F."/>
            <person name="Cao W."/>
        </authorList>
    </citation>
    <scope>NUCLEOTIDE SEQUENCE</scope>
    <source>
        <strain evidence="4">Rsan-2018</strain>
        <tissue evidence="4">Larvae</tissue>
    </source>
</reference>
<dbReference type="AlphaFoldDB" id="A0A9D4PBN5"/>
<organism evidence="4 5">
    <name type="scientific">Rhipicephalus sanguineus</name>
    <name type="common">Brown dog tick</name>
    <name type="synonym">Ixodes sanguineus</name>
    <dbReference type="NCBI Taxonomy" id="34632"/>
    <lineage>
        <taxon>Eukaryota</taxon>
        <taxon>Metazoa</taxon>
        <taxon>Ecdysozoa</taxon>
        <taxon>Arthropoda</taxon>
        <taxon>Chelicerata</taxon>
        <taxon>Arachnida</taxon>
        <taxon>Acari</taxon>
        <taxon>Parasitiformes</taxon>
        <taxon>Ixodida</taxon>
        <taxon>Ixodoidea</taxon>
        <taxon>Ixodidae</taxon>
        <taxon>Rhipicephalinae</taxon>
        <taxon>Rhipicephalus</taxon>
        <taxon>Rhipicephalus</taxon>
    </lineage>
</organism>
<protein>
    <recommendedName>
        <fullName evidence="3">CCHC-type domain-containing protein</fullName>
    </recommendedName>
</protein>
<dbReference type="GO" id="GO:0008270">
    <property type="term" value="F:zinc ion binding"/>
    <property type="evidence" value="ECO:0007669"/>
    <property type="project" value="UniProtKB-KW"/>
</dbReference>
<dbReference type="Gene3D" id="4.10.60.10">
    <property type="entry name" value="Zinc finger, CCHC-type"/>
    <property type="match status" value="1"/>
</dbReference>
<keyword evidence="1" id="KW-0479">Metal-binding</keyword>
<keyword evidence="1" id="KW-0862">Zinc</keyword>